<evidence type="ECO:0000256" key="2">
    <source>
        <dbReference type="ARBA" id="ARBA00047806"/>
    </source>
</evidence>
<dbReference type="PANTHER" id="PTHR43774">
    <property type="entry name" value="PEPTIDE METHIONINE SULFOXIDE REDUCTASE"/>
    <property type="match status" value="1"/>
</dbReference>
<dbReference type="AlphaFoldDB" id="A0A0M6YGB6"/>
<comment type="similarity">
    <text evidence="4">Belongs to the MsrA Met sulfoxide reductase family.</text>
</comment>
<name>A0A0M6YGB6_9RHOB</name>
<comment type="catalytic activity">
    <reaction evidence="3 4">
        <text>[thioredoxin]-disulfide + L-methionine + H2O = L-methionine (S)-S-oxide + [thioredoxin]-dithiol</text>
        <dbReference type="Rhea" id="RHEA:19993"/>
        <dbReference type="Rhea" id="RHEA-COMP:10698"/>
        <dbReference type="Rhea" id="RHEA-COMP:10700"/>
        <dbReference type="ChEBI" id="CHEBI:15377"/>
        <dbReference type="ChEBI" id="CHEBI:29950"/>
        <dbReference type="ChEBI" id="CHEBI:50058"/>
        <dbReference type="ChEBI" id="CHEBI:57844"/>
        <dbReference type="ChEBI" id="CHEBI:58772"/>
        <dbReference type="EC" id="1.8.4.11"/>
    </reaction>
</comment>
<reference evidence="7 8" key="1">
    <citation type="submission" date="2015-07" db="EMBL/GenBank/DDBJ databases">
        <authorList>
            <person name="Noorani M."/>
        </authorList>
    </citation>
    <scope>NUCLEOTIDE SEQUENCE [LARGE SCALE GENOMIC DNA]</scope>
    <source>
        <strain evidence="7 8">CECT 7802</strain>
    </source>
</reference>
<evidence type="ECO:0000256" key="3">
    <source>
        <dbReference type="ARBA" id="ARBA00048782"/>
    </source>
</evidence>
<dbReference type="PANTHER" id="PTHR43774:SF1">
    <property type="entry name" value="PEPTIDE METHIONINE SULFOXIDE REDUCTASE MSRA 2"/>
    <property type="match status" value="1"/>
</dbReference>
<dbReference type="Pfam" id="PF01625">
    <property type="entry name" value="PMSR"/>
    <property type="match status" value="1"/>
</dbReference>
<dbReference type="GO" id="GO:0033744">
    <property type="term" value="F:L-methionine:thioredoxin-disulfide S-oxidoreductase activity"/>
    <property type="evidence" value="ECO:0007669"/>
    <property type="project" value="RHEA"/>
</dbReference>
<dbReference type="EMBL" id="CXSU01000011">
    <property type="protein sequence ID" value="CTQ49402.1"/>
    <property type="molecule type" value="Genomic_DNA"/>
</dbReference>
<protein>
    <recommendedName>
        <fullName evidence="4">Peptide methionine sulfoxide reductase MsrA</fullName>
        <shortName evidence="4">Protein-methionine-S-oxide reductase</shortName>
        <ecNumber evidence="4">1.8.4.11</ecNumber>
    </recommendedName>
    <alternativeName>
        <fullName evidence="4">Peptide-methionine (S)-S-oxide reductase</fullName>
        <shortName evidence="4">Peptide Met(O) reductase</shortName>
    </alternativeName>
</protein>
<dbReference type="InterPro" id="IPR036509">
    <property type="entry name" value="Met_Sox_Rdtase_MsrA_sf"/>
</dbReference>
<evidence type="ECO:0000256" key="4">
    <source>
        <dbReference type="HAMAP-Rule" id="MF_01401"/>
    </source>
</evidence>
<dbReference type="RefSeq" id="WP_055083970.1">
    <property type="nucleotide sequence ID" value="NZ_CXSU01000011.1"/>
</dbReference>
<keyword evidence="8" id="KW-1185">Reference proteome</keyword>
<evidence type="ECO:0000313" key="7">
    <source>
        <dbReference type="EMBL" id="CTQ49402.1"/>
    </source>
</evidence>
<dbReference type="GO" id="GO:0008113">
    <property type="term" value="F:peptide-methionine (S)-S-oxide reductase activity"/>
    <property type="evidence" value="ECO:0007669"/>
    <property type="project" value="UniProtKB-UniRule"/>
</dbReference>
<gene>
    <name evidence="7" type="primary">msrA_1</name>
    <name evidence="4" type="synonym">msrA</name>
    <name evidence="7" type="ORF">JDO7802_01415</name>
</gene>
<dbReference type="STRING" id="420998.JDO7802_01415"/>
<comment type="catalytic activity">
    <reaction evidence="2 4">
        <text>L-methionyl-[protein] + [thioredoxin]-disulfide + H2O = L-methionyl-(S)-S-oxide-[protein] + [thioredoxin]-dithiol</text>
        <dbReference type="Rhea" id="RHEA:14217"/>
        <dbReference type="Rhea" id="RHEA-COMP:10698"/>
        <dbReference type="Rhea" id="RHEA-COMP:10700"/>
        <dbReference type="Rhea" id="RHEA-COMP:12313"/>
        <dbReference type="Rhea" id="RHEA-COMP:12315"/>
        <dbReference type="ChEBI" id="CHEBI:15377"/>
        <dbReference type="ChEBI" id="CHEBI:16044"/>
        <dbReference type="ChEBI" id="CHEBI:29950"/>
        <dbReference type="ChEBI" id="CHEBI:44120"/>
        <dbReference type="ChEBI" id="CHEBI:50058"/>
        <dbReference type="EC" id="1.8.4.11"/>
    </reaction>
</comment>
<feature type="signal peptide" evidence="5">
    <location>
        <begin position="1"/>
        <end position="18"/>
    </location>
</feature>
<feature type="active site" evidence="4">
    <location>
        <position position="27"/>
    </location>
</feature>
<dbReference type="Proteomes" id="UP000049222">
    <property type="component" value="Unassembled WGS sequence"/>
</dbReference>
<evidence type="ECO:0000313" key="8">
    <source>
        <dbReference type="Proteomes" id="UP000049222"/>
    </source>
</evidence>
<sequence>MRLAILAALTLFALPARADTALVAGGCFWCVESDFESVAGVGDAVSGFTGGTTPDPEYRASGDHVEAVRIPFDEDTISYAEILDLFFRSIDPLDAGGQFCDRGREYTTAIWVDGPEQRAVAEAAKARAEADLGQAIVTPILDAGEFYPVDDYHQDYYKSEDRIAISSLGVGVKKKDAYKRYREGCGRDARVRAVWGDAAPFAGS</sequence>
<evidence type="ECO:0000256" key="1">
    <source>
        <dbReference type="ARBA" id="ARBA00023002"/>
    </source>
</evidence>
<dbReference type="OrthoDB" id="4174719at2"/>
<evidence type="ECO:0000256" key="5">
    <source>
        <dbReference type="SAM" id="SignalP"/>
    </source>
</evidence>
<proteinExistence type="inferred from homology"/>
<feature type="domain" description="Peptide methionine sulphoxide reductase MsrA" evidence="6">
    <location>
        <begin position="21"/>
        <end position="160"/>
    </location>
</feature>
<organism evidence="7 8">
    <name type="scientific">Jannaschia donghaensis</name>
    <dbReference type="NCBI Taxonomy" id="420998"/>
    <lineage>
        <taxon>Bacteria</taxon>
        <taxon>Pseudomonadati</taxon>
        <taxon>Pseudomonadota</taxon>
        <taxon>Alphaproteobacteria</taxon>
        <taxon>Rhodobacterales</taxon>
        <taxon>Roseobacteraceae</taxon>
        <taxon>Jannaschia</taxon>
    </lineage>
</organism>
<dbReference type="EC" id="1.8.4.11" evidence="4"/>
<accession>A0A0M6YGB6</accession>
<comment type="function">
    <text evidence="4">Has an important function as a repair enzyme for proteins that have been inactivated by oxidation. Catalyzes the reversible oxidation-reduction of methionine sulfoxide in proteins to methionine.</text>
</comment>
<dbReference type="InterPro" id="IPR002569">
    <property type="entry name" value="Met_Sox_Rdtase_MsrA_dom"/>
</dbReference>
<evidence type="ECO:0000259" key="6">
    <source>
        <dbReference type="Pfam" id="PF01625"/>
    </source>
</evidence>
<dbReference type="HAMAP" id="MF_01401">
    <property type="entry name" value="MsrA"/>
    <property type="match status" value="1"/>
</dbReference>
<dbReference type="NCBIfam" id="TIGR00401">
    <property type="entry name" value="msrA"/>
    <property type="match status" value="1"/>
</dbReference>
<dbReference type="SUPFAM" id="SSF55068">
    <property type="entry name" value="Peptide methionine sulfoxide reductase"/>
    <property type="match status" value="1"/>
</dbReference>
<keyword evidence="5" id="KW-0732">Signal</keyword>
<keyword evidence="1 4" id="KW-0560">Oxidoreductase</keyword>
<dbReference type="Gene3D" id="3.30.1060.10">
    <property type="entry name" value="Peptide methionine sulphoxide reductase MsrA"/>
    <property type="match status" value="1"/>
</dbReference>
<feature type="chain" id="PRO_5005807853" description="Peptide methionine sulfoxide reductase MsrA" evidence="5">
    <location>
        <begin position="19"/>
        <end position="204"/>
    </location>
</feature>